<protein>
    <submittedName>
        <fullName evidence="10">Threonine/serine exporter family protein</fullName>
    </submittedName>
</protein>
<dbReference type="InterPro" id="IPR050539">
    <property type="entry name" value="ThrE_Dicarb/AminoAcid_Exp"/>
</dbReference>
<accession>A0ABS3Z2A0</accession>
<dbReference type="RefSeq" id="WP_209142700.1">
    <property type="nucleotide sequence ID" value="NZ_JAGHKO010000011.1"/>
</dbReference>
<name>A0ABS3Z2A0_9BACT</name>
<gene>
    <name evidence="10" type="ORF">J7I42_28610</name>
</gene>
<keyword evidence="3" id="KW-0997">Cell inner membrane</keyword>
<reference evidence="10 11" key="1">
    <citation type="submission" date="2021-03" db="EMBL/GenBank/DDBJ databases">
        <title>Assistant Professor.</title>
        <authorList>
            <person name="Huq M.A."/>
        </authorList>
    </citation>
    <scope>NUCLEOTIDE SEQUENCE [LARGE SCALE GENOMIC DNA]</scope>
    <source>
        <strain evidence="10 11">MAH-29</strain>
    </source>
</reference>
<feature type="transmembrane region" description="Helical" evidence="8">
    <location>
        <begin position="47"/>
        <end position="74"/>
    </location>
</feature>
<evidence type="ECO:0000313" key="11">
    <source>
        <dbReference type="Proteomes" id="UP000677244"/>
    </source>
</evidence>
<evidence type="ECO:0000256" key="1">
    <source>
        <dbReference type="ARBA" id="ARBA00004651"/>
    </source>
</evidence>
<comment type="similarity">
    <text evidence="7">Belongs to the ThrE exporter (TC 2.A.79) family.</text>
</comment>
<dbReference type="PANTHER" id="PTHR34390:SF1">
    <property type="entry name" value="SUCCINATE TRANSPORTER SUBUNIT YJJB-RELATED"/>
    <property type="match status" value="1"/>
</dbReference>
<dbReference type="Proteomes" id="UP000677244">
    <property type="component" value="Unassembled WGS sequence"/>
</dbReference>
<evidence type="ECO:0000256" key="4">
    <source>
        <dbReference type="ARBA" id="ARBA00022692"/>
    </source>
</evidence>
<proteinExistence type="inferred from homology"/>
<comment type="subcellular location">
    <subcellularLocation>
        <location evidence="1">Cell membrane</location>
        <topology evidence="1">Multi-pass membrane protein</topology>
    </subcellularLocation>
</comment>
<evidence type="ECO:0000256" key="5">
    <source>
        <dbReference type="ARBA" id="ARBA00022989"/>
    </source>
</evidence>
<keyword evidence="4 8" id="KW-0812">Transmembrane</keyword>
<organism evidence="10 11">
    <name type="scientific">Niastella soli</name>
    <dbReference type="NCBI Taxonomy" id="2821487"/>
    <lineage>
        <taxon>Bacteria</taxon>
        <taxon>Pseudomonadati</taxon>
        <taxon>Bacteroidota</taxon>
        <taxon>Chitinophagia</taxon>
        <taxon>Chitinophagales</taxon>
        <taxon>Chitinophagaceae</taxon>
        <taxon>Niastella</taxon>
    </lineage>
</organism>
<evidence type="ECO:0000259" key="9">
    <source>
        <dbReference type="Pfam" id="PF12821"/>
    </source>
</evidence>
<dbReference type="EMBL" id="JAGHKO010000011">
    <property type="protein sequence ID" value="MBO9204284.1"/>
    <property type="molecule type" value="Genomic_DNA"/>
</dbReference>
<keyword evidence="11" id="KW-1185">Reference proteome</keyword>
<feature type="transmembrane region" description="Helical" evidence="8">
    <location>
        <begin position="86"/>
        <end position="108"/>
    </location>
</feature>
<keyword evidence="2" id="KW-1003">Cell membrane</keyword>
<evidence type="ECO:0000313" key="10">
    <source>
        <dbReference type="EMBL" id="MBO9204284.1"/>
    </source>
</evidence>
<evidence type="ECO:0000256" key="8">
    <source>
        <dbReference type="SAM" id="Phobius"/>
    </source>
</evidence>
<dbReference type="InterPro" id="IPR024528">
    <property type="entry name" value="ThrE_2"/>
</dbReference>
<evidence type="ECO:0000256" key="6">
    <source>
        <dbReference type="ARBA" id="ARBA00023136"/>
    </source>
</evidence>
<keyword evidence="6 8" id="KW-0472">Membrane</keyword>
<sequence length="158" mass="17320">MSELLNMLFKAFWVGCAAFGFAILFNVPRKYLATVWIGGALVGLIKYGVLLYISSSIILATFVAALVVGIYSVVIARIRREPPMILTIPTVIPLVPGAFAYRTMYGLIKLTGNVDADYSRILSETVRNGALTLFIILSFTIGIIIPYEIGKEIAKKIN</sequence>
<evidence type="ECO:0000256" key="3">
    <source>
        <dbReference type="ARBA" id="ARBA00022519"/>
    </source>
</evidence>
<dbReference type="Pfam" id="PF12821">
    <property type="entry name" value="ThrE_2"/>
    <property type="match status" value="1"/>
</dbReference>
<feature type="transmembrane region" description="Helical" evidence="8">
    <location>
        <begin position="7"/>
        <end position="27"/>
    </location>
</feature>
<evidence type="ECO:0000256" key="7">
    <source>
        <dbReference type="ARBA" id="ARBA00034125"/>
    </source>
</evidence>
<feature type="transmembrane region" description="Helical" evidence="8">
    <location>
        <begin position="128"/>
        <end position="147"/>
    </location>
</feature>
<evidence type="ECO:0000256" key="2">
    <source>
        <dbReference type="ARBA" id="ARBA00022475"/>
    </source>
</evidence>
<dbReference type="PANTHER" id="PTHR34390">
    <property type="entry name" value="UPF0442 PROTEIN YJJB-RELATED"/>
    <property type="match status" value="1"/>
</dbReference>
<feature type="domain" description="Threonine/Serine exporter ThrE" evidence="9">
    <location>
        <begin position="12"/>
        <end position="146"/>
    </location>
</feature>
<keyword evidence="5 8" id="KW-1133">Transmembrane helix</keyword>
<comment type="caution">
    <text evidence="10">The sequence shown here is derived from an EMBL/GenBank/DDBJ whole genome shotgun (WGS) entry which is preliminary data.</text>
</comment>